<reference evidence="4" key="1">
    <citation type="journal article" date="2017" name="Genome Biol.">
        <title>Comparative genomics reveals high biological diversity and specific adaptations in the industrially and medically important fungal genus Aspergillus.</title>
        <authorList>
            <person name="de Vries R.P."/>
            <person name="Riley R."/>
            <person name="Wiebenga A."/>
            <person name="Aguilar-Osorio G."/>
            <person name="Amillis S."/>
            <person name="Uchima C.A."/>
            <person name="Anderluh G."/>
            <person name="Asadollahi M."/>
            <person name="Askin M."/>
            <person name="Barry K."/>
            <person name="Battaglia E."/>
            <person name="Bayram O."/>
            <person name="Benocci T."/>
            <person name="Braus-Stromeyer S.A."/>
            <person name="Caldana C."/>
            <person name="Canovas D."/>
            <person name="Cerqueira G.C."/>
            <person name="Chen F."/>
            <person name="Chen W."/>
            <person name="Choi C."/>
            <person name="Clum A."/>
            <person name="Dos Santos R.A."/>
            <person name="Damasio A.R."/>
            <person name="Diallinas G."/>
            <person name="Emri T."/>
            <person name="Fekete E."/>
            <person name="Flipphi M."/>
            <person name="Freyberg S."/>
            <person name="Gallo A."/>
            <person name="Gournas C."/>
            <person name="Habgood R."/>
            <person name="Hainaut M."/>
            <person name="Harispe M.L."/>
            <person name="Henrissat B."/>
            <person name="Hilden K.S."/>
            <person name="Hope R."/>
            <person name="Hossain A."/>
            <person name="Karabika E."/>
            <person name="Karaffa L."/>
            <person name="Karanyi Z."/>
            <person name="Krasevec N."/>
            <person name="Kuo A."/>
            <person name="Kusch H."/>
            <person name="LaButti K."/>
            <person name="Lagendijk E.L."/>
            <person name="Lapidus A."/>
            <person name="Levasseur A."/>
            <person name="Lindquist E."/>
            <person name="Lipzen A."/>
            <person name="Logrieco A.F."/>
            <person name="MacCabe A."/>
            <person name="Maekelae M.R."/>
            <person name="Malavazi I."/>
            <person name="Melin P."/>
            <person name="Meyer V."/>
            <person name="Mielnichuk N."/>
            <person name="Miskei M."/>
            <person name="Molnar A.P."/>
            <person name="Mule G."/>
            <person name="Ngan C.Y."/>
            <person name="Orejas M."/>
            <person name="Orosz E."/>
            <person name="Ouedraogo J.P."/>
            <person name="Overkamp K.M."/>
            <person name="Park H.-S."/>
            <person name="Perrone G."/>
            <person name="Piumi F."/>
            <person name="Punt P.J."/>
            <person name="Ram A.F."/>
            <person name="Ramon A."/>
            <person name="Rauscher S."/>
            <person name="Record E."/>
            <person name="Riano-Pachon D.M."/>
            <person name="Robert V."/>
            <person name="Roehrig J."/>
            <person name="Ruller R."/>
            <person name="Salamov A."/>
            <person name="Salih N.S."/>
            <person name="Samson R.A."/>
            <person name="Sandor E."/>
            <person name="Sanguinetti M."/>
            <person name="Schuetze T."/>
            <person name="Sepcic K."/>
            <person name="Shelest E."/>
            <person name="Sherlock G."/>
            <person name="Sophianopoulou V."/>
            <person name="Squina F.M."/>
            <person name="Sun H."/>
            <person name="Susca A."/>
            <person name="Todd R.B."/>
            <person name="Tsang A."/>
            <person name="Unkles S.E."/>
            <person name="van de Wiele N."/>
            <person name="van Rossen-Uffink D."/>
            <person name="Oliveira J.V."/>
            <person name="Vesth T.C."/>
            <person name="Visser J."/>
            <person name="Yu J.-H."/>
            <person name="Zhou M."/>
            <person name="Andersen M.R."/>
            <person name="Archer D.B."/>
            <person name="Baker S.E."/>
            <person name="Benoit I."/>
            <person name="Brakhage A.A."/>
            <person name="Braus G.H."/>
            <person name="Fischer R."/>
            <person name="Frisvad J.C."/>
            <person name="Goldman G.H."/>
            <person name="Houbraken J."/>
            <person name="Oakley B."/>
            <person name="Pocsi I."/>
            <person name="Scazzocchio C."/>
            <person name="Seiboth B."/>
            <person name="vanKuyk P.A."/>
            <person name="Wortman J."/>
            <person name="Dyer P.S."/>
            <person name="Grigoriev I.V."/>
        </authorList>
    </citation>
    <scope>NUCLEOTIDE SEQUENCE [LARGE SCALE GENOMIC DNA]</scope>
    <source>
        <strain evidence="4">CBS 593.65</strain>
    </source>
</reference>
<dbReference type="InterPro" id="IPR000675">
    <property type="entry name" value="Cutinase/axe"/>
</dbReference>
<dbReference type="EMBL" id="KV878584">
    <property type="protein sequence ID" value="OJJ61463.1"/>
    <property type="molecule type" value="Genomic_DNA"/>
</dbReference>
<keyword evidence="1" id="KW-0378">Hydrolase</keyword>
<dbReference type="VEuPathDB" id="FungiDB:ASPSYDRAFT_1173173"/>
<accession>A0A1L9TQ86</accession>
<dbReference type="GeneID" id="63756344"/>
<evidence type="ECO:0000256" key="1">
    <source>
        <dbReference type="ARBA" id="ARBA00022801"/>
    </source>
</evidence>
<dbReference type="SMART" id="SM01110">
    <property type="entry name" value="Cutinase"/>
    <property type="match status" value="1"/>
</dbReference>
<dbReference type="Proteomes" id="UP000184356">
    <property type="component" value="Unassembled WGS sequence"/>
</dbReference>
<protein>
    <submittedName>
        <fullName evidence="3">Uncharacterized protein</fullName>
    </submittedName>
</protein>
<dbReference type="GO" id="GO:0052689">
    <property type="term" value="F:carboxylic ester hydrolase activity"/>
    <property type="evidence" value="ECO:0007669"/>
    <property type="project" value="UniProtKB-ARBA"/>
</dbReference>
<dbReference type="RefSeq" id="XP_040705269.1">
    <property type="nucleotide sequence ID" value="XM_040840271.1"/>
</dbReference>
<evidence type="ECO:0000313" key="3">
    <source>
        <dbReference type="EMBL" id="OJJ61463.1"/>
    </source>
</evidence>
<dbReference type="STRING" id="1036612.A0A1L9TQ86"/>
<dbReference type="SUPFAM" id="SSF53474">
    <property type="entry name" value="alpha/beta-Hydrolases"/>
    <property type="match status" value="1"/>
</dbReference>
<dbReference type="OrthoDB" id="2586582at2759"/>
<dbReference type="PANTHER" id="PTHR33630:SF9">
    <property type="entry name" value="CUTINASE 4"/>
    <property type="match status" value="1"/>
</dbReference>
<dbReference type="InterPro" id="IPR029058">
    <property type="entry name" value="AB_hydrolase_fold"/>
</dbReference>
<keyword evidence="2" id="KW-1015">Disulfide bond</keyword>
<keyword evidence="4" id="KW-1185">Reference proteome</keyword>
<evidence type="ECO:0000313" key="4">
    <source>
        <dbReference type="Proteomes" id="UP000184356"/>
    </source>
</evidence>
<dbReference type="Gene3D" id="3.40.50.1820">
    <property type="entry name" value="alpha/beta hydrolase"/>
    <property type="match status" value="1"/>
</dbReference>
<dbReference type="AlphaFoldDB" id="A0A1L9TQ86"/>
<proteinExistence type="predicted"/>
<gene>
    <name evidence="3" type="ORF">ASPSYDRAFT_1173173</name>
</gene>
<dbReference type="Pfam" id="PF01083">
    <property type="entry name" value="Cutinase"/>
    <property type="match status" value="1"/>
</dbReference>
<dbReference type="PANTHER" id="PTHR33630">
    <property type="entry name" value="CUTINASE RV1984C-RELATED-RELATED"/>
    <property type="match status" value="1"/>
</dbReference>
<sequence>MVRLLLVLPYCRLPWLVPAFLVALAALEYRYGTPQFLTLPRANITPPVQGKQCARYSGVSLLVEYPAGLDQNTTSGEDFVVEAITKGLSSCPDQKYALFCYSQGATLMLNSLVKLGTSALESVKSVILVGNPYHIPRKISNVDSTAQHDEKPSVGVFAEDAIASNSTTPQLSAEVDHSGLLFKDDLVSSPSTACSCDISAGHLSYGLVDTVQQAAFRHVWDDLEQRHISRLKNRAMQFIFFVQSRTVIAIFKATAEIPGGFNAVAAATRFAIRIPPIL</sequence>
<evidence type="ECO:0000256" key="2">
    <source>
        <dbReference type="ARBA" id="ARBA00023157"/>
    </source>
</evidence>
<name>A0A1L9TQ86_9EURO</name>
<organism evidence="3 4">
    <name type="scientific">Aspergillus sydowii CBS 593.65</name>
    <dbReference type="NCBI Taxonomy" id="1036612"/>
    <lineage>
        <taxon>Eukaryota</taxon>
        <taxon>Fungi</taxon>
        <taxon>Dikarya</taxon>
        <taxon>Ascomycota</taxon>
        <taxon>Pezizomycotina</taxon>
        <taxon>Eurotiomycetes</taxon>
        <taxon>Eurotiomycetidae</taxon>
        <taxon>Eurotiales</taxon>
        <taxon>Aspergillaceae</taxon>
        <taxon>Aspergillus</taxon>
        <taxon>Aspergillus subgen. Nidulantes</taxon>
    </lineage>
</organism>